<evidence type="ECO:0000259" key="2">
    <source>
        <dbReference type="Pfam" id="PF05193"/>
    </source>
</evidence>
<dbReference type="Proteomes" id="UP000501830">
    <property type="component" value="Chromosome"/>
</dbReference>
<dbReference type="KEGG" id="jpo:G7058_10920"/>
<dbReference type="Pfam" id="PF00675">
    <property type="entry name" value="Peptidase_M16"/>
    <property type="match status" value="1"/>
</dbReference>
<dbReference type="Gene3D" id="3.30.830.10">
    <property type="entry name" value="Metalloenzyme, LuxS/M16 peptidase-like"/>
    <property type="match status" value="2"/>
</dbReference>
<accession>A0A6G7WJS8</accession>
<sequence>MHKVEYPLLDETVYYEKMQNGLQVILIPKPGFAKTYGIITTDFGSIDNHFVPLQSDSEIVVPDGVAHFLEHKLFEGEKHDAFDDFSKLGSSANAFTSFTRTSYLFSATSKVEENIETLLDFVQEPYFTEEGTEKEKGIIAQEIQMYEDNPDWRLFYGLLKNMYPKHPLSIDIAGTVDSIQAITPEILQTCYDTFYHPSNMNLVIIGNFPVEETMVVIRNNQDAKEFAKEEHILRFIPSETISDLTAHDEIEMDVKRPKLIMGVKGLTTQLEGNESDNYYLKGSLLMEMLFGRGSDNFNTLYDNGVLDDSFNYSFTIDRSFNFMALEVDTNEPEQVIKEWKNILLNWKNDSSFTAENFNLLKRAFIGEQLQAFNSLEYISNQYGYLYAAGIEMFNRIERLETLTLEDIAAFAEHYINEQVISTFIVKPKKGSNV</sequence>
<dbReference type="SUPFAM" id="SSF63411">
    <property type="entry name" value="LuxS/MPP-like metallohydrolase"/>
    <property type="match status" value="2"/>
</dbReference>
<protein>
    <submittedName>
        <fullName evidence="3">Insulinase family protein</fullName>
    </submittedName>
</protein>
<proteinExistence type="predicted"/>
<dbReference type="InterPro" id="IPR050361">
    <property type="entry name" value="MPP/UQCRC_Complex"/>
</dbReference>
<dbReference type="AlphaFoldDB" id="A0A6G7WJS8"/>
<dbReference type="InterPro" id="IPR011249">
    <property type="entry name" value="Metalloenz_LuxS/M16"/>
</dbReference>
<dbReference type="EMBL" id="CP049889">
    <property type="protein sequence ID" value="QIK52515.1"/>
    <property type="molecule type" value="Genomic_DNA"/>
</dbReference>
<dbReference type="RefSeq" id="WP_166063547.1">
    <property type="nucleotide sequence ID" value="NZ_CP049889.1"/>
</dbReference>
<evidence type="ECO:0000259" key="1">
    <source>
        <dbReference type="Pfam" id="PF00675"/>
    </source>
</evidence>
<dbReference type="Pfam" id="PF05193">
    <property type="entry name" value="Peptidase_M16_C"/>
    <property type="match status" value="1"/>
</dbReference>
<feature type="domain" description="Peptidase M16 C-terminal" evidence="2">
    <location>
        <begin position="182"/>
        <end position="363"/>
    </location>
</feature>
<dbReference type="InterPro" id="IPR007863">
    <property type="entry name" value="Peptidase_M16_C"/>
</dbReference>
<dbReference type="NCBIfam" id="NF047421">
    <property type="entry name" value="YfmH_fam"/>
    <property type="match status" value="1"/>
</dbReference>
<dbReference type="GO" id="GO:0046872">
    <property type="term" value="F:metal ion binding"/>
    <property type="evidence" value="ECO:0007669"/>
    <property type="project" value="InterPro"/>
</dbReference>
<evidence type="ECO:0000313" key="3">
    <source>
        <dbReference type="EMBL" id="QIK52515.1"/>
    </source>
</evidence>
<evidence type="ECO:0000313" key="4">
    <source>
        <dbReference type="Proteomes" id="UP000501830"/>
    </source>
</evidence>
<name>A0A6G7WJS8_9LACT</name>
<dbReference type="GeneID" id="94553799"/>
<dbReference type="PANTHER" id="PTHR11851:SF134">
    <property type="entry name" value="ZINC-DEPENDENT PROTEASE"/>
    <property type="match status" value="1"/>
</dbReference>
<keyword evidence="4" id="KW-1185">Reference proteome</keyword>
<organism evidence="3 4">
    <name type="scientific">Jeotgalibaca porci</name>
    <dbReference type="NCBI Taxonomy" id="1868793"/>
    <lineage>
        <taxon>Bacteria</taxon>
        <taxon>Bacillati</taxon>
        <taxon>Bacillota</taxon>
        <taxon>Bacilli</taxon>
        <taxon>Lactobacillales</taxon>
        <taxon>Carnobacteriaceae</taxon>
        <taxon>Jeotgalibaca</taxon>
    </lineage>
</organism>
<dbReference type="InterPro" id="IPR011765">
    <property type="entry name" value="Pept_M16_N"/>
</dbReference>
<feature type="domain" description="Peptidase M16 N-terminal" evidence="1">
    <location>
        <begin position="63"/>
        <end position="175"/>
    </location>
</feature>
<dbReference type="PANTHER" id="PTHR11851">
    <property type="entry name" value="METALLOPROTEASE"/>
    <property type="match status" value="1"/>
</dbReference>
<reference evidence="3 4" key="1">
    <citation type="journal article" date="2017" name="Int. J. Syst. Evol. Microbiol.">
        <title>Jeotgalibaca porci sp. nov. and Jeotgalibaca arthritidis sp. nov., isolated from pigs, and emended description of the genus Jeotgalibaca.</title>
        <authorList>
            <person name="Zamora L."/>
            <person name="Perez-Sancho M."/>
            <person name="Dominguez L."/>
            <person name="Fernandez-Garayzabal J.F."/>
            <person name="Vela A.I."/>
        </authorList>
    </citation>
    <scope>NUCLEOTIDE SEQUENCE [LARGE SCALE GENOMIC DNA]</scope>
    <source>
        <strain evidence="3 4">CCUG 69148</strain>
    </source>
</reference>
<gene>
    <name evidence="3" type="ORF">G7058_10920</name>
</gene>